<sequence>MKTKYNARIAFKVMVATIGVAGALVYSSVGAQATSIQSHVNAVEDGAVTMVIQKGNNVRDIAKKYSRTHNVPFNQTLEKLIAANPNAFAGGNPDVLIIGSKFVLPSKTDLLGQAKTQDVQVKPKASGSESASVAPQAASVTMVTESPLKIESTPSDSKTTTEAAVVSTPVATEALSQTSAVVSDAESKTLTPALTDLSSVSKLTWDTMIAVPVWAVVALVVVLLILLASLVYRWSRNTKTVLSEDTKNDRSNMSLADENGNQISMIATQPRVDVKLAGNNLKTELSTERNEQKEEVSSVVESLVAQTESVVQSESGITQSAQDVKTNLPFSFPYLNTAKYGLPVAILPVRSDEDETVDLTTAVKTPQTTEHKSSVDETHLQPKKHDEQAENHPEIDASTTSFSSGLDLDVTGFMNRYVNPALQQAPTKPSFNLLDFESMLDPTYLQSWMNQNTPEAVLTRAQEAHDAGYDQIAERMLADVLFRGDAEQCTLAAQLRKKWLSHGYV</sequence>
<feature type="region of interest" description="Disordered" evidence="1">
    <location>
        <begin position="362"/>
        <end position="401"/>
    </location>
</feature>
<dbReference type="RefSeq" id="WP_133619572.1">
    <property type="nucleotide sequence ID" value="NZ_SNZE01000007.1"/>
</dbReference>
<evidence type="ECO:0000313" key="4">
    <source>
        <dbReference type="EMBL" id="TDR31867.1"/>
    </source>
</evidence>
<keyword evidence="2" id="KW-0472">Membrane</keyword>
<gene>
    <name evidence="4" type="ORF">DFR44_10784</name>
</gene>
<dbReference type="OrthoDB" id="5298707at2"/>
<keyword evidence="3" id="KW-0732">Signal</keyword>
<evidence type="ECO:0000256" key="1">
    <source>
        <dbReference type="SAM" id="MobiDB-lite"/>
    </source>
</evidence>
<evidence type="ECO:0000256" key="2">
    <source>
        <dbReference type="SAM" id="Phobius"/>
    </source>
</evidence>
<name>A0A4R6Y8X0_9BURK</name>
<feature type="signal peptide" evidence="3">
    <location>
        <begin position="1"/>
        <end position="31"/>
    </location>
</feature>
<feature type="transmembrane region" description="Helical" evidence="2">
    <location>
        <begin position="209"/>
        <end position="232"/>
    </location>
</feature>
<keyword evidence="5" id="KW-1185">Reference proteome</keyword>
<feature type="chain" id="PRO_5020241792" description="FimV-like protein" evidence="3">
    <location>
        <begin position="32"/>
        <end position="505"/>
    </location>
</feature>
<accession>A0A4R6Y8X0</accession>
<evidence type="ECO:0008006" key="6">
    <source>
        <dbReference type="Google" id="ProtNLM"/>
    </source>
</evidence>
<dbReference type="AlphaFoldDB" id="A0A4R6Y8X0"/>
<evidence type="ECO:0000313" key="5">
    <source>
        <dbReference type="Proteomes" id="UP000294480"/>
    </source>
</evidence>
<keyword evidence="2" id="KW-1133">Transmembrane helix</keyword>
<dbReference type="EMBL" id="SNZE01000007">
    <property type="protein sequence ID" value="TDR31867.1"/>
    <property type="molecule type" value="Genomic_DNA"/>
</dbReference>
<dbReference type="InterPro" id="IPR036779">
    <property type="entry name" value="LysM_dom_sf"/>
</dbReference>
<dbReference type="Gene3D" id="3.10.350.10">
    <property type="entry name" value="LysM domain"/>
    <property type="match status" value="1"/>
</dbReference>
<dbReference type="Proteomes" id="UP000294480">
    <property type="component" value="Unassembled WGS sequence"/>
</dbReference>
<organism evidence="4 5">
    <name type="scientific">Hydromonas duriensis</name>
    <dbReference type="NCBI Taxonomy" id="1527608"/>
    <lineage>
        <taxon>Bacteria</taxon>
        <taxon>Pseudomonadati</taxon>
        <taxon>Pseudomonadota</taxon>
        <taxon>Betaproteobacteria</taxon>
        <taxon>Burkholderiales</taxon>
        <taxon>Burkholderiaceae</taxon>
        <taxon>Hydromonas</taxon>
    </lineage>
</organism>
<keyword evidence="2" id="KW-0812">Transmembrane</keyword>
<reference evidence="4 5" key="1">
    <citation type="submission" date="2019-03" db="EMBL/GenBank/DDBJ databases">
        <title>Genomic Encyclopedia of Type Strains, Phase IV (KMG-IV): sequencing the most valuable type-strain genomes for metagenomic binning, comparative biology and taxonomic classification.</title>
        <authorList>
            <person name="Goeker M."/>
        </authorList>
    </citation>
    <scope>NUCLEOTIDE SEQUENCE [LARGE SCALE GENOMIC DNA]</scope>
    <source>
        <strain evidence="4 5">DSM 102852</strain>
    </source>
</reference>
<protein>
    <recommendedName>
        <fullName evidence="6">FimV-like protein</fullName>
    </recommendedName>
</protein>
<proteinExistence type="predicted"/>
<evidence type="ECO:0000256" key="3">
    <source>
        <dbReference type="SAM" id="SignalP"/>
    </source>
</evidence>
<comment type="caution">
    <text evidence="4">The sequence shown here is derived from an EMBL/GenBank/DDBJ whole genome shotgun (WGS) entry which is preliminary data.</text>
</comment>
<feature type="compositionally biased region" description="Basic and acidic residues" evidence="1">
    <location>
        <begin position="369"/>
        <end position="395"/>
    </location>
</feature>